<evidence type="ECO:0000313" key="4">
    <source>
        <dbReference type="Proteomes" id="UP000186883"/>
    </source>
</evidence>
<organism evidence="1 3">
    <name type="scientific">Amycolatopsis regifaucium</name>
    <dbReference type="NCBI Taxonomy" id="546365"/>
    <lineage>
        <taxon>Bacteria</taxon>
        <taxon>Bacillati</taxon>
        <taxon>Actinomycetota</taxon>
        <taxon>Actinomycetes</taxon>
        <taxon>Pseudonocardiales</taxon>
        <taxon>Pseudonocardiaceae</taxon>
        <taxon>Amycolatopsis</taxon>
    </lineage>
</organism>
<dbReference type="Proteomes" id="UP000186883">
    <property type="component" value="Unassembled WGS sequence"/>
</dbReference>
<comment type="caution">
    <text evidence="1">The sequence shown here is derived from an EMBL/GenBank/DDBJ whole genome shotgun (WGS) entry which is preliminary data.</text>
</comment>
<keyword evidence="4" id="KW-1185">Reference proteome</keyword>
<dbReference type="EMBL" id="LOBU02000015">
    <property type="protein sequence ID" value="OKA05941.1"/>
    <property type="molecule type" value="Genomic_DNA"/>
</dbReference>
<dbReference type="EMBL" id="LQCI01000034">
    <property type="protein sequence ID" value="KZB81986.1"/>
    <property type="molecule type" value="Genomic_DNA"/>
</dbReference>
<name>A0A154MBU5_9PSEU</name>
<sequence>MIGVVAAVVFTIVGIGRLSQGTGTSDWWDAGRTVILTFGLAGVDAAPTSPEIGGIARCAM</sequence>
<reference evidence="1 3" key="1">
    <citation type="submission" date="2015-12" db="EMBL/GenBank/DDBJ databases">
        <title>Amycolatopsis regifaucium genome sequencing and assembly.</title>
        <authorList>
            <person name="Mayilraj S."/>
        </authorList>
    </citation>
    <scope>NUCLEOTIDE SEQUENCE [LARGE SCALE GENOMIC DNA]</scope>
    <source>
        <strain evidence="1 3">GY080</strain>
    </source>
</reference>
<evidence type="ECO:0000313" key="1">
    <source>
        <dbReference type="EMBL" id="KZB81986.1"/>
    </source>
</evidence>
<protein>
    <submittedName>
        <fullName evidence="1">Uncharacterized protein</fullName>
    </submittedName>
</protein>
<gene>
    <name evidence="2" type="ORF">ATP06_0222495</name>
    <name evidence="1" type="ORF">AVL48_08495</name>
</gene>
<evidence type="ECO:0000313" key="2">
    <source>
        <dbReference type="EMBL" id="OKA05941.1"/>
    </source>
</evidence>
<dbReference type="AlphaFoldDB" id="A0A154MBU5"/>
<dbReference type="OrthoDB" id="9982763at2"/>
<reference evidence="2 4" key="2">
    <citation type="submission" date="2016-11" db="EMBL/GenBank/DDBJ databases">
        <title>Genome sequencing of Amycolatopsis regifaucium.</title>
        <authorList>
            <person name="Mayilraj S."/>
            <person name="Kaur N."/>
        </authorList>
    </citation>
    <scope>NUCLEOTIDE SEQUENCE [LARGE SCALE GENOMIC DNA]</scope>
    <source>
        <strain evidence="2 4">GY080</strain>
    </source>
</reference>
<evidence type="ECO:0000313" key="3">
    <source>
        <dbReference type="Proteomes" id="UP000076321"/>
    </source>
</evidence>
<dbReference type="Proteomes" id="UP000076321">
    <property type="component" value="Unassembled WGS sequence"/>
</dbReference>
<dbReference type="RefSeq" id="WP_061980007.1">
    <property type="nucleotide sequence ID" value="NZ_FOPQ01000001.1"/>
</dbReference>
<accession>A0A154MBU5</accession>
<proteinExistence type="predicted"/>